<reference evidence="5 6" key="1">
    <citation type="submission" date="2024-07" db="EMBL/GenBank/DDBJ databases">
        <title>Section-level genome sequencing and comparative genomics of Aspergillus sections Usti and Cavernicolus.</title>
        <authorList>
            <consortium name="Lawrence Berkeley National Laboratory"/>
            <person name="Nybo J.L."/>
            <person name="Vesth T.C."/>
            <person name="Theobald S."/>
            <person name="Frisvad J.C."/>
            <person name="Larsen T.O."/>
            <person name="Kjaerboelling I."/>
            <person name="Rothschild-Mancinelli K."/>
            <person name="Lyhne E.K."/>
            <person name="Kogle M.E."/>
            <person name="Barry K."/>
            <person name="Clum A."/>
            <person name="Na H."/>
            <person name="Ledsgaard L."/>
            <person name="Lin J."/>
            <person name="Lipzen A."/>
            <person name="Kuo A."/>
            <person name="Riley R."/>
            <person name="Mondo S."/>
            <person name="LaButti K."/>
            <person name="Haridas S."/>
            <person name="Pangalinan J."/>
            <person name="Salamov A.A."/>
            <person name="Simmons B.A."/>
            <person name="Magnuson J.K."/>
            <person name="Chen J."/>
            <person name="Drula E."/>
            <person name="Henrissat B."/>
            <person name="Wiebenga A."/>
            <person name="Lubbers R.J."/>
            <person name="Gomes A.C."/>
            <person name="Makela M.R."/>
            <person name="Stajich J."/>
            <person name="Grigoriev I.V."/>
            <person name="Mortensen U.H."/>
            <person name="De vries R.P."/>
            <person name="Baker S.E."/>
            <person name="Andersen M.R."/>
        </authorList>
    </citation>
    <scope>NUCLEOTIDE SEQUENCE [LARGE SCALE GENOMIC DNA]</scope>
    <source>
        <strain evidence="5 6">CBS 600.67</strain>
    </source>
</reference>
<accession>A0ABR4IDV0</accession>
<feature type="DNA-binding region" description="Fork-head" evidence="2">
    <location>
        <begin position="133"/>
        <end position="209"/>
    </location>
</feature>
<proteinExistence type="predicted"/>
<evidence type="ECO:0000256" key="3">
    <source>
        <dbReference type="SAM" id="MobiDB-lite"/>
    </source>
</evidence>
<protein>
    <recommendedName>
        <fullName evidence="4">Fork-head domain-containing protein</fullName>
    </recommendedName>
</protein>
<dbReference type="PROSITE" id="PS50039">
    <property type="entry name" value="FORK_HEAD_3"/>
    <property type="match status" value="1"/>
</dbReference>
<feature type="compositionally biased region" description="Low complexity" evidence="3">
    <location>
        <begin position="256"/>
        <end position="266"/>
    </location>
</feature>
<evidence type="ECO:0000256" key="2">
    <source>
        <dbReference type="PROSITE-ProRule" id="PRU00089"/>
    </source>
</evidence>
<evidence type="ECO:0000256" key="1">
    <source>
        <dbReference type="ARBA" id="ARBA00023125"/>
    </source>
</evidence>
<feature type="compositionally biased region" description="Polar residues" evidence="3">
    <location>
        <begin position="239"/>
        <end position="251"/>
    </location>
</feature>
<name>A0ABR4IDV0_9EURO</name>
<comment type="caution">
    <text evidence="5">The sequence shown here is derived from an EMBL/GenBank/DDBJ whole genome shotgun (WGS) entry which is preliminary data.</text>
</comment>
<sequence>MDTITPVRERPIPQSVGKWLESIEVTSITREPSPTFHSTASASAIPSRFSGTTLVNPSTRRLDTLVDLSTPATTTTPQPPATKRAKRDTIRTIFRSWRHTLSRRNADVELFSTAIRENPESAIADLAAHLCGNFAVLIEEAIRNSPSLTQSTVGICKDIMRRNEWYHIHEKYGWQEIVARELTLNPLFQPVIECRKGKIRRNKSVKWQLTGTAISTNNYPQVCSWRSPQDAAPYPVELSGNSATHCTQKTTEIPEESLTSSDTSPSPDAPPPRPVSPPNRLPSILRIAEPSCSGIKRWSLHDQPMVTGLLNTTCNNGPAPERQTTGNPVRPDRSDDAGKAPSSGRNGGFEPNEHKRPGGASDGNGDRKRKRLSSPDKNKNRRRFACVYHKYDPDMYGVQNRRYLICAGGGWEYFSELTRHLERKHGEYVCGKCLRHYDNAQECDVHMDQCTVRLRCSQEERWAGLWRARFPGVPVPDDPYVSTSAWPPHPSLHTQPESVSNQADNDPSPSSLSSPFPGTTPDTPNTNSSPVQSLNSNNEQANNQPLPVSATIQVMECRIECLEKRLPWVEDTLRLALRRLLESPPEPSSETSIPASALAAMAKATSLGSSIYSTCAPYNNNMLSVGANPSISRKAGTAETASNCPPFGSSTSISSGPPSQPPPSEELLPNTFNGSFIPEGGNNPFLNNKTGAGDGDGDTEVIDYLTANLEFEAWNDEHEPVSGSVPSFMFETC</sequence>
<feature type="domain" description="Fork-head" evidence="4">
    <location>
        <begin position="133"/>
        <end position="209"/>
    </location>
</feature>
<evidence type="ECO:0000259" key="4">
    <source>
        <dbReference type="PROSITE" id="PS50039"/>
    </source>
</evidence>
<dbReference type="Pfam" id="PF00250">
    <property type="entry name" value="Forkhead"/>
    <property type="match status" value="1"/>
</dbReference>
<feature type="region of interest" description="Disordered" evidence="3">
    <location>
        <begin position="636"/>
        <end position="698"/>
    </location>
</feature>
<dbReference type="InterPro" id="IPR001766">
    <property type="entry name" value="Fork_head_dom"/>
</dbReference>
<dbReference type="InterPro" id="IPR036390">
    <property type="entry name" value="WH_DNA-bd_sf"/>
</dbReference>
<feature type="region of interest" description="Disordered" evidence="3">
    <location>
        <begin position="234"/>
        <end position="282"/>
    </location>
</feature>
<feature type="compositionally biased region" description="Low complexity" evidence="3">
    <location>
        <begin position="507"/>
        <end position="530"/>
    </location>
</feature>
<keyword evidence="6" id="KW-1185">Reference proteome</keyword>
<feature type="region of interest" description="Disordered" evidence="3">
    <location>
        <begin position="309"/>
        <end position="377"/>
    </location>
</feature>
<dbReference type="EMBL" id="JBFXLS010000036">
    <property type="protein sequence ID" value="KAL2825449.1"/>
    <property type="molecule type" value="Genomic_DNA"/>
</dbReference>
<keyword evidence="1 2" id="KW-0238">DNA-binding</keyword>
<dbReference type="Proteomes" id="UP001610335">
    <property type="component" value="Unassembled WGS sequence"/>
</dbReference>
<keyword evidence="2" id="KW-0539">Nucleus</keyword>
<feature type="compositionally biased region" description="Polar residues" evidence="3">
    <location>
        <begin position="531"/>
        <end position="547"/>
    </location>
</feature>
<feature type="compositionally biased region" description="Polar residues" evidence="3">
    <location>
        <begin position="309"/>
        <end position="327"/>
    </location>
</feature>
<dbReference type="SUPFAM" id="SSF46785">
    <property type="entry name" value="Winged helix' DNA-binding domain"/>
    <property type="match status" value="1"/>
</dbReference>
<evidence type="ECO:0000313" key="5">
    <source>
        <dbReference type="EMBL" id="KAL2825449.1"/>
    </source>
</evidence>
<feature type="region of interest" description="Disordered" evidence="3">
    <location>
        <begin position="481"/>
        <end position="547"/>
    </location>
</feature>
<organism evidence="5 6">
    <name type="scientific">Aspergillus cavernicola</name>
    <dbReference type="NCBI Taxonomy" id="176166"/>
    <lineage>
        <taxon>Eukaryota</taxon>
        <taxon>Fungi</taxon>
        <taxon>Dikarya</taxon>
        <taxon>Ascomycota</taxon>
        <taxon>Pezizomycotina</taxon>
        <taxon>Eurotiomycetes</taxon>
        <taxon>Eurotiomycetidae</taxon>
        <taxon>Eurotiales</taxon>
        <taxon>Aspergillaceae</taxon>
        <taxon>Aspergillus</taxon>
        <taxon>Aspergillus subgen. Nidulantes</taxon>
    </lineage>
</organism>
<evidence type="ECO:0000313" key="6">
    <source>
        <dbReference type="Proteomes" id="UP001610335"/>
    </source>
</evidence>
<comment type="subcellular location">
    <subcellularLocation>
        <location evidence="2">Nucleus</location>
    </subcellularLocation>
</comment>
<dbReference type="InterPro" id="IPR036388">
    <property type="entry name" value="WH-like_DNA-bd_sf"/>
</dbReference>
<feature type="compositionally biased region" description="Low complexity" evidence="3">
    <location>
        <begin position="645"/>
        <end position="657"/>
    </location>
</feature>
<gene>
    <name evidence="5" type="ORF">BDW59DRAFT_72825</name>
</gene>
<feature type="compositionally biased region" description="Polar residues" evidence="3">
    <location>
        <begin position="492"/>
        <end position="505"/>
    </location>
</feature>
<feature type="compositionally biased region" description="Pro residues" evidence="3">
    <location>
        <begin position="267"/>
        <end position="280"/>
    </location>
</feature>
<dbReference type="Gene3D" id="1.10.10.10">
    <property type="entry name" value="Winged helix-like DNA-binding domain superfamily/Winged helix DNA-binding domain"/>
    <property type="match status" value="1"/>
</dbReference>